<feature type="compositionally biased region" description="Low complexity" evidence="2">
    <location>
        <begin position="463"/>
        <end position="486"/>
    </location>
</feature>
<dbReference type="SMART" id="SM00327">
    <property type="entry name" value="VWA"/>
    <property type="match status" value="1"/>
</dbReference>
<keyword evidence="3" id="KW-0812">Transmembrane</keyword>
<evidence type="ECO:0000256" key="1">
    <source>
        <dbReference type="PROSITE-ProRule" id="PRU00339"/>
    </source>
</evidence>
<feature type="transmembrane region" description="Helical" evidence="3">
    <location>
        <begin position="61"/>
        <end position="82"/>
    </location>
</feature>
<dbReference type="EMBL" id="FOOU01000016">
    <property type="protein sequence ID" value="SFG86326.1"/>
    <property type="molecule type" value="Genomic_DNA"/>
</dbReference>
<dbReference type="AlphaFoldDB" id="A0A1I2VFV4"/>
<dbReference type="SUPFAM" id="SSF48452">
    <property type="entry name" value="TPR-like"/>
    <property type="match status" value="1"/>
</dbReference>
<dbReference type="PANTHER" id="PTHR22550">
    <property type="entry name" value="SPORE GERMINATION PROTEIN"/>
    <property type="match status" value="1"/>
</dbReference>
<name>A0A1I2VFV4_9GAMM</name>
<evidence type="ECO:0000313" key="5">
    <source>
        <dbReference type="EMBL" id="SFG86326.1"/>
    </source>
</evidence>
<proteinExistence type="predicted"/>
<feature type="region of interest" description="Disordered" evidence="2">
    <location>
        <begin position="459"/>
        <end position="608"/>
    </location>
</feature>
<dbReference type="STRING" id="1045558.SAMN05216175_11638"/>
<dbReference type="InterPro" id="IPR011990">
    <property type="entry name" value="TPR-like_helical_dom_sf"/>
</dbReference>
<evidence type="ECO:0000313" key="6">
    <source>
        <dbReference type="Proteomes" id="UP000198623"/>
    </source>
</evidence>
<feature type="transmembrane region" description="Helical" evidence="3">
    <location>
        <begin position="6"/>
        <end position="26"/>
    </location>
</feature>
<dbReference type="SMART" id="SM00028">
    <property type="entry name" value="TPR"/>
    <property type="match status" value="1"/>
</dbReference>
<dbReference type="InterPro" id="IPR002035">
    <property type="entry name" value="VWF_A"/>
</dbReference>
<dbReference type="Gene3D" id="3.40.50.410">
    <property type="entry name" value="von Willebrand factor, type A domain"/>
    <property type="match status" value="1"/>
</dbReference>
<protein>
    <submittedName>
        <fullName evidence="5">Ca-activated chloride channel family protein</fullName>
    </submittedName>
</protein>
<accession>A0A1I2VFV4</accession>
<feature type="compositionally biased region" description="Polar residues" evidence="2">
    <location>
        <begin position="500"/>
        <end position="524"/>
    </location>
</feature>
<organism evidence="5 6">
    <name type="scientific">Neptunomonas qingdaonensis</name>
    <dbReference type="NCBI Taxonomy" id="1045558"/>
    <lineage>
        <taxon>Bacteria</taxon>
        <taxon>Pseudomonadati</taxon>
        <taxon>Pseudomonadota</taxon>
        <taxon>Gammaproteobacteria</taxon>
        <taxon>Oceanospirillales</taxon>
        <taxon>Oceanospirillaceae</taxon>
        <taxon>Neptunomonas</taxon>
    </lineage>
</organism>
<dbReference type="InterPro" id="IPR036465">
    <property type="entry name" value="vWFA_dom_sf"/>
</dbReference>
<dbReference type="SUPFAM" id="SSF53300">
    <property type="entry name" value="vWA-like"/>
    <property type="match status" value="1"/>
</dbReference>
<dbReference type="PROSITE" id="PS50234">
    <property type="entry name" value="VWFA"/>
    <property type="match status" value="1"/>
</dbReference>
<dbReference type="InterPro" id="IPR019734">
    <property type="entry name" value="TPR_rpt"/>
</dbReference>
<dbReference type="Pfam" id="PF13519">
    <property type="entry name" value="VWA_2"/>
    <property type="match status" value="1"/>
</dbReference>
<dbReference type="OrthoDB" id="9807628at2"/>
<dbReference type="PANTHER" id="PTHR22550:SF14">
    <property type="entry name" value="VWFA DOMAIN-CONTAINING PROTEIN"/>
    <property type="match status" value="1"/>
</dbReference>
<gene>
    <name evidence="5" type="ORF">SAMN05216175_11638</name>
</gene>
<dbReference type="Pfam" id="PF00515">
    <property type="entry name" value="TPR_1"/>
    <property type="match status" value="1"/>
</dbReference>
<sequence length="634" mass="69464">MLAAFHFQQPLWLLLLPVFAVLGYLWQHQKGRTQEYWSQVCDPALLPLLLKEGQTASTKRAPLLAIAVAAVLLAVAAAQPVWKQQPVPAFKQSAAVVIALDLSASMNATDIKPSRLQRAHFKIEDLLGRLPDSQVALVVYAGDAFVVTPLTEDTSTILAQLPVMQPEIMPSPGSRADRALKQANEVLTQAGVRGGSVLLISDEVEPAQIAAEASRLAQQGRTLSILAVGSAQGAPIPTQFGPLKDRQGQVILARTNMSEMREAAALGGGKAVQLVADDSDLTTLIATFASGKREEVKAATEVERWIAEGPWFVLLALPLLLPLFRRGMLNQVLPLMLPVICLGAVSFTPDAQAGIWQDLWKTADQQAAEKYQAGDKAAAADTFADPRWKQVAAYEAQNYDAALQSVATPETAADWYNRGNILAQQQKIDEAIAAFEQALKQQPDHENAKVNKKLLEDLKKQQEQQQKQDQQQQDQQQGGEPQQSSSDKQDKQDQQGQQSEPTDQTQSGEQASNNEKNASAETPPQTDPAKKDLQGETANQTAEQAADSTKEKDKGQKQAADYLKQQMDQARSHDGEETASVAAEQPDQPIDESEQARQQLLNRIVDDPAGLWRRKFLYQYRQQAEQNSGEEKTW</sequence>
<evidence type="ECO:0000256" key="2">
    <source>
        <dbReference type="SAM" id="MobiDB-lite"/>
    </source>
</evidence>
<feature type="repeat" description="TPR" evidence="1">
    <location>
        <begin position="412"/>
        <end position="445"/>
    </location>
</feature>
<keyword evidence="6" id="KW-1185">Reference proteome</keyword>
<dbReference type="PROSITE" id="PS50005">
    <property type="entry name" value="TPR"/>
    <property type="match status" value="1"/>
</dbReference>
<evidence type="ECO:0000259" key="4">
    <source>
        <dbReference type="PROSITE" id="PS50234"/>
    </source>
</evidence>
<dbReference type="Gene3D" id="1.25.40.10">
    <property type="entry name" value="Tetratricopeptide repeat domain"/>
    <property type="match status" value="1"/>
</dbReference>
<dbReference type="PROSITE" id="PS50293">
    <property type="entry name" value="TPR_REGION"/>
    <property type="match status" value="1"/>
</dbReference>
<reference evidence="6" key="1">
    <citation type="submission" date="2016-10" db="EMBL/GenBank/DDBJ databases">
        <authorList>
            <person name="Varghese N."/>
            <person name="Submissions S."/>
        </authorList>
    </citation>
    <scope>NUCLEOTIDE SEQUENCE [LARGE SCALE GENOMIC DNA]</scope>
    <source>
        <strain evidence="6">CGMCC 1.10971</strain>
    </source>
</reference>
<keyword evidence="1" id="KW-0802">TPR repeat</keyword>
<evidence type="ECO:0000256" key="3">
    <source>
        <dbReference type="SAM" id="Phobius"/>
    </source>
</evidence>
<dbReference type="InterPro" id="IPR050768">
    <property type="entry name" value="UPF0353/GerABKA_families"/>
</dbReference>
<dbReference type="RefSeq" id="WP_090730068.1">
    <property type="nucleotide sequence ID" value="NZ_FOOU01000016.1"/>
</dbReference>
<keyword evidence="3" id="KW-1133">Transmembrane helix</keyword>
<feature type="domain" description="VWFA" evidence="4">
    <location>
        <begin position="95"/>
        <end position="288"/>
    </location>
</feature>
<feature type="compositionally biased region" description="Polar residues" evidence="2">
    <location>
        <begin position="536"/>
        <end position="547"/>
    </location>
</feature>
<keyword evidence="3" id="KW-0472">Membrane</keyword>
<dbReference type="Proteomes" id="UP000198623">
    <property type="component" value="Unassembled WGS sequence"/>
</dbReference>